<evidence type="ECO:0000313" key="1">
    <source>
        <dbReference type="EMBL" id="PZP42162.1"/>
    </source>
</evidence>
<dbReference type="AlphaFoldDB" id="A0A2W5GFR8"/>
<name>A0A2W5GFR8_9SPHI</name>
<comment type="caution">
    <text evidence="1">The sequence shown here is derived from an EMBL/GenBank/DDBJ whole genome shotgun (WGS) entry which is preliminary data.</text>
</comment>
<sequence>MFTYPVYKAIKEDLKSIAPVFWYIGQYTKGKTNTSYRVPAIYIEMPKDSTVRFWGGRKKVIKPAPIKVHYISNAPFKNHDNAVQDSAIVAHDSVLTEILARLEGKVYRKEDNGLLTQQLIHTGTNEHNFISEQIFSILTFTTEIYG</sequence>
<accession>A0A2W5GFR8</accession>
<gene>
    <name evidence="1" type="ORF">DI598_17250</name>
</gene>
<organism evidence="1 2">
    <name type="scientific">Pseudopedobacter saltans</name>
    <dbReference type="NCBI Taxonomy" id="151895"/>
    <lineage>
        <taxon>Bacteria</taxon>
        <taxon>Pseudomonadati</taxon>
        <taxon>Bacteroidota</taxon>
        <taxon>Sphingobacteriia</taxon>
        <taxon>Sphingobacteriales</taxon>
        <taxon>Sphingobacteriaceae</taxon>
        <taxon>Pseudopedobacter</taxon>
    </lineage>
</organism>
<protein>
    <submittedName>
        <fullName evidence="1">Uncharacterized protein</fullName>
    </submittedName>
</protein>
<proteinExistence type="predicted"/>
<dbReference type="Proteomes" id="UP000249645">
    <property type="component" value="Unassembled WGS sequence"/>
</dbReference>
<reference evidence="1 2" key="1">
    <citation type="submission" date="2017-11" db="EMBL/GenBank/DDBJ databases">
        <title>Infants hospitalized years apart are colonized by the same room-sourced microbial strains.</title>
        <authorList>
            <person name="Brooks B."/>
            <person name="Olm M.R."/>
            <person name="Firek B.A."/>
            <person name="Baker R."/>
            <person name="Thomas B.C."/>
            <person name="Morowitz M.J."/>
            <person name="Banfield J.F."/>
        </authorList>
    </citation>
    <scope>NUCLEOTIDE SEQUENCE [LARGE SCALE GENOMIC DNA]</scope>
    <source>
        <strain evidence="1">S2_009_000_R2_76</strain>
    </source>
</reference>
<dbReference type="EMBL" id="QFOI01000451">
    <property type="protein sequence ID" value="PZP42162.1"/>
    <property type="molecule type" value="Genomic_DNA"/>
</dbReference>
<evidence type="ECO:0000313" key="2">
    <source>
        <dbReference type="Proteomes" id="UP000249645"/>
    </source>
</evidence>